<dbReference type="EMBL" id="JADYXP020000010">
    <property type="protein sequence ID" value="KAL0116083.1"/>
    <property type="molecule type" value="Genomic_DNA"/>
</dbReference>
<dbReference type="Proteomes" id="UP001430953">
    <property type="component" value="Unassembled WGS sequence"/>
</dbReference>
<proteinExistence type="predicted"/>
<reference evidence="2 3" key="1">
    <citation type="submission" date="2023-03" db="EMBL/GenBank/DDBJ databases">
        <title>High recombination rates correlate with genetic variation in Cardiocondyla obscurior ants.</title>
        <authorList>
            <person name="Errbii M."/>
        </authorList>
    </citation>
    <scope>NUCLEOTIDE SEQUENCE [LARGE SCALE GENOMIC DNA]</scope>
    <source>
        <strain evidence="2">Alpha-2009</strain>
        <tissue evidence="2">Whole body</tissue>
    </source>
</reference>
<evidence type="ECO:0000313" key="3">
    <source>
        <dbReference type="Proteomes" id="UP001430953"/>
    </source>
</evidence>
<accession>A0AAW2FJV0</accession>
<dbReference type="AlphaFoldDB" id="A0AAW2FJV0"/>
<sequence length="102" mass="11414">MKSTSPSAAGPSSMSPREITRPRNPREPPLSLPVEAAEGPHRKKDIEEPTGGILKTQRRRASINWRRQTRNIVATINRFRGNLASAYGFVEFRDLGRLISFG</sequence>
<evidence type="ECO:0000313" key="2">
    <source>
        <dbReference type="EMBL" id="KAL0116083.1"/>
    </source>
</evidence>
<name>A0AAW2FJV0_9HYME</name>
<keyword evidence="3" id="KW-1185">Reference proteome</keyword>
<feature type="compositionally biased region" description="Basic and acidic residues" evidence="1">
    <location>
        <begin position="38"/>
        <end position="47"/>
    </location>
</feature>
<organism evidence="2 3">
    <name type="scientific">Cardiocondyla obscurior</name>
    <dbReference type="NCBI Taxonomy" id="286306"/>
    <lineage>
        <taxon>Eukaryota</taxon>
        <taxon>Metazoa</taxon>
        <taxon>Ecdysozoa</taxon>
        <taxon>Arthropoda</taxon>
        <taxon>Hexapoda</taxon>
        <taxon>Insecta</taxon>
        <taxon>Pterygota</taxon>
        <taxon>Neoptera</taxon>
        <taxon>Endopterygota</taxon>
        <taxon>Hymenoptera</taxon>
        <taxon>Apocrita</taxon>
        <taxon>Aculeata</taxon>
        <taxon>Formicoidea</taxon>
        <taxon>Formicidae</taxon>
        <taxon>Myrmicinae</taxon>
        <taxon>Cardiocondyla</taxon>
    </lineage>
</organism>
<feature type="compositionally biased region" description="Low complexity" evidence="1">
    <location>
        <begin position="1"/>
        <end position="16"/>
    </location>
</feature>
<feature type="region of interest" description="Disordered" evidence="1">
    <location>
        <begin position="1"/>
        <end position="61"/>
    </location>
</feature>
<comment type="caution">
    <text evidence="2">The sequence shown here is derived from an EMBL/GenBank/DDBJ whole genome shotgun (WGS) entry which is preliminary data.</text>
</comment>
<gene>
    <name evidence="2" type="ORF">PUN28_011145</name>
</gene>
<evidence type="ECO:0000256" key="1">
    <source>
        <dbReference type="SAM" id="MobiDB-lite"/>
    </source>
</evidence>
<protein>
    <submittedName>
        <fullName evidence="2">Uncharacterized protein</fullName>
    </submittedName>
</protein>